<evidence type="ECO:0000313" key="3">
    <source>
        <dbReference type="EMBL" id="MBH0778112.1"/>
    </source>
</evidence>
<sequence length="111" mass="11691">MDGVTLHRHPHRALLAVGTLGLIALGVGSAPVAAAADPRLPVSRPHADEPAPTYRPGPKGSNVVPPQSEDKAPNRHYTNCTEVIIDGKWPLYAGQPGYSRLLDPDGDGRAC</sequence>
<accession>A0A931IDG5</accession>
<keyword evidence="4" id="KW-1185">Reference proteome</keyword>
<reference evidence="3" key="1">
    <citation type="submission" date="2020-11" db="EMBL/GenBank/DDBJ databases">
        <title>Nocardia NEAU-351.nov., a novel actinomycete isolated from the cow dung.</title>
        <authorList>
            <person name="Zhang X."/>
        </authorList>
    </citation>
    <scope>NUCLEOTIDE SEQUENCE</scope>
    <source>
        <strain evidence="3">NEAU-351</strain>
    </source>
</reference>
<protein>
    <submittedName>
        <fullName evidence="3">Excalibur calcium-binding domain-containing protein</fullName>
    </submittedName>
</protein>
<evidence type="ECO:0000259" key="2">
    <source>
        <dbReference type="SMART" id="SM00894"/>
    </source>
</evidence>
<feature type="region of interest" description="Disordered" evidence="1">
    <location>
        <begin position="38"/>
        <end position="77"/>
    </location>
</feature>
<dbReference type="Proteomes" id="UP000655751">
    <property type="component" value="Unassembled WGS sequence"/>
</dbReference>
<dbReference type="AlphaFoldDB" id="A0A931IDG5"/>
<dbReference type="EMBL" id="JADMLG010000007">
    <property type="protein sequence ID" value="MBH0778112.1"/>
    <property type="molecule type" value="Genomic_DNA"/>
</dbReference>
<feature type="domain" description="Excalibur calcium-binding" evidence="2">
    <location>
        <begin position="76"/>
        <end position="111"/>
    </location>
</feature>
<dbReference type="SMART" id="SM00894">
    <property type="entry name" value="Excalibur"/>
    <property type="match status" value="1"/>
</dbReference>
<dbReference type="Pfam" id="PF05901">
    <property type="entry name" value="Excalibur"/>
    <property type="match status" value="1"/>
</dbReference>
<name>A0A931IDG5_9NOCA</name>
<organism evidence="3 4">
    <name type="scientific">Nocardia bovistercoris</name>
    <dbReference type="NCBI Taxonomy" id="2785916"/>
    <lineage>
        <taxon>Bacteria</taxon>
        <taxon>Bacillati</taxon>
        <taxon>Actinomycetota</taxon>
        <taxon>Actinomycetes</taxon>
        <taxon>Mycobacteriales</taxon>
        <taxon>Nocardiaceae</taxon>
        <taxon>Nocardia</taxon>
    </lineage>
</organism>
<gene>
    <name evidence="3" type="ORF">IT779_17675</name>
</gene>
<evidence type="ECO:0000313" key="4">
    <source>
        <dbReference type="Proteomes" id="UP000655751"/>
    </source>
</evidence>
<proteinExistence type="predicted"/>
<evidence type="ECO:0000256" key="1">
    <source>
        <dbReference type="SAM" id="MobiDB-lite"/>
    </source>
</evidence>
<comment type="caution">
    <text evidence="3">The sequence shown here is derived from an EMBL/GenBank/DDBJ whole genome shotgun (WGS) entry which is preliminary data.</text>
</comment>
<dbReference type="InterPro" id="IPR008613">
    <property type="entry name" value="Excalibur_Ca-bd_domain"/>
</dbReference>